<comment type="caution">
    <text evidence="2">The sequence shown here is derived from an EMBL/GenBank/DDBJ whole genome shotgun (WGS) entry which is preliminary data.</text>
</comment>
<evidence type="ECO:0000256" key="1">
    <source>
        <dbReference type="SAM" id="Phobius"/>
    </source>
</evidence>
<keyword evidence="1" id="KW-0472">Membrane</keyword>
<dbReference type="AlphaFoldDB" id="A0AAV5MXG1"/>
<evidence type="ECO:0000313" key="3">
    <source>
        <dbReference type="Proteomes" id="UP001058124"/>
    </source>
</evidence>
<name>A0AAV5MXG1_9GAMM</name>
<sequence length="45" mass="5217">MRERTTVITAITTIEIMMALTGALTIAINAQWYNDPFRGRYKKQK</sequence>
<keyword evidence="1" id="KW-1133">Transmembrane helix</keyword>
<dbReference type="EMBL" id="BRLH01000001">
    <property type="protein sequence ID" value="GKX54142.1"/>
    <property type="molecule type" value="Genomic_DNA"/>
</dbReference>
<organism evidence="2 3">
    <name type="scientific">Leminorella grimontii</name>
    <dbReference type="NCBI Taxonomy" id="82981"/>
    <lineage>
        <taxon>Bacteria</taxon>
        <taxon>Pseudomonadati</taxon>
        <taxon>Pseudomonadota</taxon>
        <taxon>Gammaproteobacteria</taxon>
        <taxon>Enterobacterales</taxon>
        <taxon>Budviciaceae</taxon>
        <taxon>Leminorella</taxon>
    </lineage>
</organism>
<evidence type="ECO:0000313" key="2">
    <source>
        <dbReference type="EMBL" id="GKX54142.1"/>
    </source>
</evidence>
<dbReference type="Proteomes" id="UP001058124">
    <property type="component" value="Unassembled WGS sequence"/>
</dbReference>
<reference evidence="2" key="1">
    <citation type="submission" date="2022-06" db="EMBL/GenBank/DDBJ databases">
        <title>Draft genome sequences of Leminorella grimontii str. JCM5902.</title>
        <authorList>
            <person name="Wakabayashi Y."/>
            <person name="Kojima K."/>
        </authorList>
    </citation>
    <scope>NUCLEOTIDE SEQUENCE</scope>
    <source>
        <strain evidence="2">JCM 5902</strain>
    </source>
</reference>
<accession>A0AAV5MXG1</accession>
<keyword evidence="3" id="KW-1185">Reference proteome</keyword>
<feature type="transmembrane region" description="Helical" evidence="1">
    <location>
        <begin position="7"/>
        <end position="28"/>
    </location>
</feature>
<keyword evidence="1" id="KW-0812">Transmembrane</keyword>
<proteinExistence type="predicted"/>
<gene>
    <name evidence="2" type="ORF">SOASR030_02540</name>
</gene>
<protein>
    <submittedName>
        <fullName evidence="2">Uncharacterized protein</fullName>
    </submittedName>
</protein>